<feature type="transmembrane region" description="Helical" evidence="1">
    <location>
        <begin position="321"/>
        <end position="344"/>
    </location>
</feature>
<accession>A0ABT1H4R2</accession>
<name>A0ABT1H4R2_9NOCA</name>
<feature type="transmembrane region" description="Helical" evidence="1">
    <location>
        <begin position="250"/>
        <end position="278"/>
    </location>
</feature>
<dbReference type="Pfam" id="PF03594">
    <property type="entry name" value="BenE"/>
    <property type="match status" value="1"/>
</dbReference>
<feature type="transmembrane region" description="Helical" evidence="1">
    <location>
        <begin position="356"/>
        <end position="389"/>
    </location>
</feature>
<protein>
    <submittedName>
        <fullName evidence="2">Benzoate membrane transport protein</fullName>
    </submittedName>
</protein>
<proteinExistence type="predicted"/>
<keyword evidence="1" id="KW-0812">Transmembrane</keyword>
<reference evidence="2 3" key="1">
    <citation type="submission" date="2022-06" db="EMBL/GenBank/DDBJ databases">
        <title>Genomic Encyclopedia of Archaeal and Bacterial Type Strains, Phase II (KMG-II): from individual species to whole genera.</title>
        <authorList>
            <person name="Goeker M."/>
        </authorList>
    </citation>
    <scope>NUCLEOTIDE SEQUENCE [LARGE SCALE GENOMIC DNA]</scope>
    <source>
        <strain evidence="2 3">DSM 45037</strain>
    </source>
</reference>
<sequence length="414" mass="41122">MLRGDRSGLMAAGVVCALVGFTSSFAVVVTGLRAVGASPAQAASGLVAACVLQGVVMIGMGLRYRMPIAFAWSTPGAAVLAGVGGDIGGWPAAVGAFAVCGVLIVATGFVPALAALIRRIPTRVAQAMLAGVLLPLCTAPVTALVHHPLSVAPVLVVWLVLSRFAPRWSVPSAFVVAAVVVGIDLIRPGRSIAVADLVPRLEFATPHLTLAAVTGVALPLVVATMAAQNIPGVAIMRAFGYAVPWRSSMAATGAATVVGSVVGVHALNLAAISAALAAGPDVHPDRSRRWVASVTAGWVYLVLGALSAAAATIVALAPDGVIQAVAGVALFGTLAAALAAAVGARPDGSAARPHETIAALAAFVTAASGATFLGVGAAFWALVVGIGIWVALRPRRVEGRVDAAAADEGGSADQ</sequence>
<feature type="transmembrane region" description="Helical" evidence="1">
    <location>
        <begin position="96"/>
        <end position="117"/>
    </location>
</feature>
<keyword evidence="1" id="KW-1133">Transmembrane helix</keyword>
<feature type="transmembrane region" description="Helical" evidence="1">
    <location>
        <begin position="129"/>
        <end position="148"/>
    </location>
</feature>
<dbReference type="PANTHER" id="PTHR30199">
    <property type="entry name" value="MFS FAMILY TRANSPORTER, PREDICTED SUBSTRATE BENZOATE"/>
    <property type="match status" value="1"/>
</dbReference>
<dbReference type="Proteomes" id="UP001205740">
    <property type="component" value="Unassembled WGS sequence"/>
</dbReference>
<dbReference type="RefSeq" id="WP_253655792.1">
    <property type="nucleotide sequence ID" value="NZ_BAAAOE010000005.1"/>
</dbReference>
<dbReference type="NCBIfam" id="TIGR00843">
    <property type="entry name" value="benE"/>
    <property type="match status" value="1"/>
</dbReference>
<comment type="caution">
    <text evidence="2">The sequence shown here is derived from an EMBL/GenBank/DDBJ whole genome shotgun (WGS) entry which is preliminary data.</text>
</comment>
<feature type="transmembrane region" description="Helical" evidence="1">
    <location>
        <begin position="207"/>
        <end position="230"/>
    </location>
</feature>
<keyword evidence="1" id="KW-0472">Membrane</keyword>
<dbReference type="InterPro" id="IPR004711">
    <property type="entry name" value="Benzoate_Transporter"/>
</dbReference>
<organism evidence="2 3">
    <name type="scientific">Williamsia serinedens</name>
    <dbReference type="NCBI Taxonomy" id="391736"/>
    <lineage>
        <taxon>Bacteria</taxon>
        <taxon>Bacillati</taxon>
        <taxon>Actinomycetota</taxon>
        <taxon>Actinomycetes</taxon>
        <taxon>Mycobacteriales</taxon>
        <taxon>Nocardiaceae</taxon>
        <taxon>Williamsia</taxon>
    </lineage>
</organism>
<feature type="transmembrane region" description="Helical" evidence="1">
    <location>
        <begin position="69"/>
        <end position="90"/>
    </location>
</feature>
<feature type="transmembrane region" description="Helical" evidence="1">
    <location>
        <begin position="290"/>
        <end position="315"/>
    </location>
</feature>
<evidence type="ECO:0000313" key="2">
    <source>
        <dbReference type="EMBL" id="MCP2162231.1"/>
    </source>
</evidence>
<evidence type="ECO:0000256" key="1">
    <source>
        <dbReference type="SAM" id="Phobius"/>
    </source>
</evidence>
<keyword evidence="3" id="KW-1185">Reference proteome</keyword>
<feature type="transmembrane region" description="Helical" evidence="1">
    <location>
        <begin position="42"/>
        <end position="62"/>
    </location>
</feature>
<dbReference type="EMBL" id="JAMTCG010000006">
    <property type="protein sequence ID" value="MCP2162231.1"/>
    <property type="molecule type" value="Genomic_DNA"/>
</dbReference>
<gene>
    <name evidence="2" type="ORF">LX12_003435</name>
</gene>
<dbReference type="PANTHER" id="PTHR30199:SF0">
    <property type="entry name" value="INNER MEMBRANE PROTEIN YDCO"/>
    <property type="match status" value="1"/>
</dbReference>
<evidence type="ECO:0000313" key="3">
    <source>
        <dbReference type="Proteomes" id="UP001205740"/>
    </source>
</evidence>